<name>L1L2E6_9ACTN</name>
<sequence>MAIAILMPWTIYSAHSASSATRRESTEVRRTTLSAVPGVGTPGAGDPVPNRPRLTQLTGDERTVRSIRTAPSIRTGSRPRVGHTGPRRKAA</sequence>
<proteinExistence type="predicted"/>
<feature type="region of interest" description="Disordered" evidence="1">
    <location>
        <begin position="35"/>
        <end position="91"/>
    </location>
</feature>
<accession>L1L2E6</accession>
<keyword evidence="3" id="KW-1185">Reference proteome</keyword>
<dbReference type="AlphaFoldDB" id="L1L2E6"/>
<organism evidence="2 3">
    <name type="scientific">Streptomyces ipomoeae 91-03</name>
    <dbReference type="NCBI Taxonomy" id="698759"/>
    <lineage>
        <taxon>Bacteria</taxon>
        <taxon>Bacillati</taxon>
        <taxon>Actinomycetota</taxon>
        <taxon>Actinomycetes</taxon>
        <taxon>Kitasatosporales</taxon>
        <taxon>Streptomycetaceae</taxon>
        <taxon>Streptomyces</taxon>
    </lineage>
</organism>
<evidence type="ECO:0000313" key="3">
    <source>
        <dbReference type="Proteomes" id="UP000010411"/>
    </source>
</evidence>
<dbReference type="Proteomes" id="UP000010411">
    <property type="component" value="Unassembled WGS sequence"/>
</dbReference>
<comment type="caution">
    <text evidence="2">The sequence shown here is derived from an EMBL/GenBank/DDBJ whole genome shotgun (WGS) entry which is preliminary data.</text>
</comment>
<evidence type="ECO:0000313" key="2">
    <source>
        <dbReference type="EMBL" id="EKX67241.1"/>
    </source>
</evidence>
<evidence type="ECO:0000256" key="1">
    <source>
        <dbReference type="SAM" id="MobiDB-lite"/>
    </source>
</evidence>
<gene>
    <name evidence="2" type="ORF">STRIP9103_05801</name>
</gene>
<reference evidence="2 3" key="1">
    <citation type="submission" date="2012-11" db="EMBL/GenBank/DDBJ databases">
        <authorList>
            <person name="Huguet-Tapia J.C."/>
            <person name="Durkin A.S."/>
            <person name="Pettis G.S."/>
            <person name="Badger J.H."/>
        </authorList>
    </citation>
    <scope>NUCLEOTIDE SEQUENCE [LARGE SCALE GENOMIC DNA]</scope>
    <source>
        <strain evidence="2 3">91-03</strain>
    </source>
</reference>
<protein>
    <submittedName>
        <fullName evidence="2">Uncharacterized protein</fullName>
    </submittedName>
</protein>
<dbReference type="EMBL" id="AEJC01000162">
    <property type="protein sequence ID" value="EKX67241.1"/>
    <property type="molecule type" value="Genomic_DNA"/>
</dbReference>